<organism evidence="3 4">
    <name type="scientific">Megalops atlanticus</name>
    <name type="common">Tarpon</name>
    <name type="synonym">Clupea gigantea</name>
    <dbReference type="NCBI Taxonomy" id="7932"/>
    <lineage>
        <taxon>Eukaryota</taxon>
        <taxon>Metazoa</taxon>
        <taxon>Chordata</taxon>
        <taxon>Craniata</taxon>
        <taxon>Vertebrata</taxon>
        <taxon>Euteleostomi</taxon>
        <taxon>Actinopterygii</taxon>
        <taxon>Neopterygii</taxon>
        <taxon>Teleostei</taxon>
        <taxon>Elopiformes</taxon>
        <taxon>Megalopidae</taxon>
        <taxon>Megalops</taxon>
    </lineage>
</organism>
<dbReference type="FunFam" id="1.20.1250.10:FF:000056">
    <property type="entry name" value="Colony-stimulating factor 1b (macrophage)"/>
    <property type="match status" value="1"/>
</dbReference>
<dbReference type="GO" id="GO:0005615">
    <property type="term" value="C:extracellular space"/>
    <property type="evidence" value="ECO:0007669"/>
    <property type="project" value="TreeGrafter"/>
</dbReference>
<dbReference type="GO" id="GO:0005125">
    <property type="term" value="F:cytokine activity"/>
    <property type="evidence" value="ECO:0007669"/>
    <property type="project" value="InterPro"/>
</dbReference>
<keyword evidence="2" id="KW-0472">Membrane</keyword>
<feature type="transmembrane region" description="Helical" evidence="2">
    <location>
        <begin position="636"/>
        <end position="656"/>
    </location>
</feature>
<evidence type="ECO:0000256" key="2">
    <source>
        <dbReference type="SAM" id="Phobius"/>
    </source>
</evidence>
<keyword evidence="4" id="KW-1185">Reference proteome</keyword>
<evidence type="ECO:0008006" key="5">
    <source>
        <dbReference type="Google" id="ProtNLM"/>
    </source>
</evidence>
<feature type="region of interest" description="Disordered" evidence="1">
    <location>
        <begin position="468"/>
        <end position="512"/>
    </location>
</feature>
<gene>
    <name evidence="3" type="ORF">MATL_G00110780</name>
</gene>
<feature type="region of interest" description="Disordered" evidence="1">
    <location>
        <begin position="1"/>
        <end position="37"/>
    </location>
</feature>
<feature type="region of interest" description="Disordered" evidence="1">
    <location>
        <begin position="276"/>
        <end position="328"/>
    </location>
</feature>
<dbReference type="PANTHER" id="PTHR10058:SF0">
    <property type="entry name" value="MACROPHAGE COLONY-STIMULATING FACTOR 1"/>
    <property type="match status" value="1"/>
</dbReference>
<sequence length="699" mass="75007">MNLARTSTDVLKARTGREPSRSCPGLCGNPRQTHDGRTDTACTQQITADREQLSQMTRHESAQILCKAKVRGLCFLLLLYFHPGVADVPGTCRHSMRKDHLVTIRRLIDNQLQNGCSITYTFTQQGGLSNACYVKAALPQVLELLSTHFRYARGSDNGRYVQALTELLHNVYSQKCIPALNEELEDDPVKFSKVYSSSPREALEMAQQVLSFYVELMTMNDTPVNWNCEEEYGENYPEFPTAPTQPTGTAGCQCPSHTVDYGASEQVSAATSSLWITLSDPAPPPPPSSYTPGRTSAGLGTLEQRGSHRSTEVAVSGTTPGTSAGKEEVGGFTVSSAVSTPAGLLTSNPSPGYSSASSDKGGDFPLATSAHLSGQEPDLASNYPDTLGPADSTPLPDVTMESMQVEDFSVDSAKVEDGGPAGTVSVFTQILGETGGFVSSTAARHSSLGPHGVTISSQVLKGRAPVPLQDHAEDASKRPVVGASGPLAKRSVDPGLYNPHSHSGADAQSGIFDDSRLLSSQPTETAEESTMKKNVLEDLSDLALTPPVSSPTAASSPHTPKTWLREVTPSLGQMDSHSRGPPGEDELHAPTLHLPPSPAPQHETVSKDITDEVAVSSERPAYRRAAPGSSEDPYRFALMLTPVCGGLLLIIALCFLRRNKKLQNLLCRFKMTENQRLTSCSTQDLEMQEQARLPSPYRK</sequence>
<dbReference type="InterPro" id="IPR009079">
    <property type="entry name" value="4_helix_cytokine-like_core"/>
</dbReference>
<evidence type="ECO:0000313" key="3">
    <source>
        <dbReference type="EMBL" id="KAG7472636.1"/>
    </source>
</evidence>
<dbReference type="SUPFAM" id="SSF47266">
    <property type="entry name" value="4-helical cytokines"/>
    <property type="match status" value="1"/>
</dbReference>
<dbReference type="InterPro" id="IPR008001">
    <property type="entry name" value="MCSF-1"/>
</dbReference>
<dbReference type="Gene3D" id="1.20.1250.10">
    <property type="match status" value="1"/>
</dbReference>
<evidence type="ECO:0000256" key="1">
    <source>
        <dbReference type="SAM" id="MobiDB-lite"/>
    </source>
</evidence>
<proteinExistence type="predicted"/>
<dbReference type="Proteomes" id="UP001046870">
    <property type="component" value="Chromosome 8"/>
</dbReference>
<dbReference type="EMBL" id="JAFDVH010000008">
    <property type="protein sequence ID" value="KAG7472636.1"/>
    <property type="molecule type" value="Genomic_DNA"/>
</dbReference>
<keyword evidence="2" id="KW-1133">Transmembrane helix</keyword>
<dbReference type="GO" id="GO:0016020">
    <property type="term" value="C:membrane"/>
    <property type="evidence" value="ECO:0007669"/>
    <property type="project" value="InterPro"/>
</dbReference>
<dbReference type="AlphaFoldDB" id="A0A9D3T9I0"/>
<evidence type="ECO:0000313" key="4">
    <source>
        <dbReference type="Proteomes" id="UP001046870"/>
    </source>
</evidence>
<reference evidence="3" key="1">
    <citation type="submission" date="2021-01" db="EMBL/GenBank/DDBJ databases">
        <authorList>
            <person name="Zahm M."/>
            <person name="Roques C."/>
            <person name="Cabau C."/>
            <person name="Klopp C."/>
            <person name="Donnadieu C."/>
            <person name="Jouanno E."/>
            <person name="Lampietro C."/>
            <person name="Louis A."/>
            <person name="Herpin A."/>
            <person name="Echchiki A."/>
            <person name="Berthelot C."/>
            <person name="Parey E."/>
            <person name="Roest-Crollius H."/>
            <person name="Braasch I."/>
            <person name="Postlethwait J."/>
            <person name="Bobe J."/>
            <person name="Montfort J."/>
            <person name="Bouchez O."/>
            <person name="Begum T."/>
            <person name="Mejri S."/>
            <person name="Adams A."/>
            <person name="Chen W.-J."/>
            <person name="Guiguen Y."/>
        </authorList>
    </citation>
    <scope>NUCLEOTIDE SEQUENCE</scope>
    <source>
        <strain evidence="3">YG-15Mar2019-1</strain>
        <tissue evidence="3">Brain</tissue>
    </source>
</reference>
<dbReference type="OrthoDB" id="8702024at2759"/>
<keyword evidence="2" id="KW-0812">Transmembrane</keyword>
<comment type="caution">
    <text evidence="3">The sequence shown here is derived from an EMBL/GenBank/DDBJ whole genome shotgun (WGS) entry which is preliminary data.</text>
</comment>
<dbReference type="GO" id="GO:0008083">
    <property type="term" value="F:growth factor activity"/>
    <property type="evidence" value="ECO:0007669"/>
    <property type="project" value="InterPro"/>
</dbReference>
<protein>
    <recommendedName>
        <fullName evidence="5">CSF-1</fullName>
    </recommendedName>
</protein>
<dbReference type="Pfam" id="PF05337">
    <property type="entry name" value="CSF-1"/>
    <property type="match status" value="1"/>
</dbReference>
<feature type="region of interest" description="Disordered" evidence="1">
    <location>
        <begin position="341"/>
        <end position="384"/>
    </location>
</feature>
<feature type="region of interest" description="Disordered" evidence="1">
    <location>
        <begin position="571"/>
        <end position="606"/>
    </location>
</feature>
<feature type="compositionally biased region" description="Low complexity" evidence="1">
    <location>
        <begin position="347"/>
        <end position="358"/>
    </location>
</feature>
<feature type="compositionally biased region" description="Low complexity" evidence="1">
    <location>
        <begin position="545"/>
        <end position="562"/>
    </location>
</feature>
<feature type="compositionally biased region" description="Basic and acidic residues" evidence="1">
    <location>
        <begin position="11"/>
        <end position="20"/>
    </location>
</feature>
<name>A0A9D3T9I0_MEGAT</name>
<feature type="region of interest" description="Disordered" evidence="1">
    <location>
        <begin position="543"/>
        <end position="562"/>
    </location>
</feature>
<accession>A0A9D3T9I0</accession>
<dbReference type="PANTHER" id="PTHR10058">
    <property type="entry name" value="MACROPHAGE COLONY STIMULATING FACTOR"/>
    <property type="match status" value="1"/>
</dbReference>